<comment type="caution">
    <text evidence="19">The sequence shown here is derived from an EMBL/GenBank/DDBJ whole genome shotgun (WGS) entry which is preliminary data.</text>
</comment>
<dbReference type="InterPro" id="IPR010663">
    <property type="entry name" value="Znf_FPG/IleRS"/>
</dbReference>
<protein>
    <submittedName>
        <fullName evidence="19">DNA-formamidopyrimidine glycosylase</fullName>
    </submittedName>
</protein>
<keyword evidence="7 16" id="KW-0863">Zinc-finger</keyword>
<evidence type="ECO:0000256" key="5">
    <source>
        <dbReference type="ARBA" id="ARBA00022723"/>
    </source>
</evidence>
<dbReference type="SUPFAM" id="SSF46946">
    <property type="entry name" value="S13-like H2TH domain"/>
    <property type="match status" value="1"/>
</dbReference>
<dbReference type="InterPro" id="IPR015887">
    <property type="entry name" value="DNA_glyclase_Znf_dom_DNA_BS"/>
</dbReference>
<sequence length="270" mass="30685">MPELPEVETIRSQLAKKITGKKITGIKILSSKTIKMPAKIFVKKIIGVKIKKIARRAKLLLFYLSNDLVLVTHLKMTGQYLWRGEKNKHTRVIFKFGLNDWLLFNDMRRFGYLKLLSVMELSKIMNTEYGPEPLDNKFIFKNFQEILNKRPKMKIKQLLLDQKLIAGLGNIYVQEACFASGIKPIRSAGSLKKNEAKKLYQAIKKVLSEAIKCGGSSAVNYLNLFGKEGNFVPRLKVYGHGGEKCRRCGNILKTIKLGGRGTVFCEVCQK</sequence>
<evidence type="ECO:0000259" key="17">
    <source>
        <dbReference type="PROSITE" id="PS51066"/>
    </source>
</evidence>
<comment type="subunit">
    <text evidence="4">Monomer.</text>
</comment>
<dbReference type="InterPro" id="IPR010979">
    <property type="entry name" value="Ribosomal_uS13-like_H2TH"/>
</dbReference>
<keyword evidence="13" id="KW-0511">Multifunctional enzyme</keyword>
<evidence type="ECO:0000313" key="20">
    <source>
        <dbReference type="Proteomes" id="UP000231426"/>
    </source>
</evidence>
<evidence type="ECO:0000256" key="16">
    <source>
        <dbReference type="PROSITE-ProRule" id="PRU00391"/>
    </source>
</evidence>
<dbReference type="InterPro" id="IPR035937">
    <property type="entry name" value="FPG_N"/>
</dbReference>
<evidence type="ECO:0000256" key="15">
    <source>
        <dbReference type="ARBA" id="ARBA00044632"/>
    </source>
</evidence>
<feature type="domain" description="Formamidopyrimidine-DNA glycosylase catalytic" evidence="18">
    <location>
        <begin position="2"/>
        <end position="111"/>
    </location>
</feature>
<keyword evidence="6" id="KW-0227">DNA damage</keyword>
<dbReference type="NCBIfam" id="NF002211">
    <property type="entry name" value="PRK01103.1"/>
    <property type="match status" value="1"/>
</dbReference>
<evidence type="ECO:0000256" key="3">
    <source>
        <dbReference type="ARBA" id="ARBA00009409"/>
    </source>
</evidence>
<comment type="catalytic activity">
    <reaction evidence="1">
        <text>Hydrolysis of DNA containing ring-opened 7-methylguanine residues, releasing 2,6-diamino-4-hydroxy-5-(N-methyl)formamidopyrimidine.</text>
        <dbReference type="EC" id="3.2.2.23"/>
    </reaction>
</comment>
<keyword evidence="8" id="KW-0378">Hydrolase</keyword>
<keyword evidence="9" id="KW-0862">Zinc</keyword>
<dbReference type="AlphaFoldDB" id="A0A2M6W6K5"/>
<dbReference type="InterPro" id="IPR015886">
    <property type="entry name" value="H2TH_FPG"/>
</dbReference>
<dbReference type="Proteomes" id="UP000231426">
    <property type="component" value="Unassembled WGS sequence"/>
</dbReference>
<dbReference type="GO" id="GO:0034039">
    <property type="term" value="F:8-oxo-7,8-dihydroguanine DNA N-glycosylase activity"/>
    <property type="evidence" value="ECO:0007669"/>
    <property type="project" value="TreeGrafter"/>
</dbReference>
<evidence type="ECO:0000256" key="1">
    <source>
        <dbReference type="ARBA" id="ARBA00001668"/>
    </source>
</evidence>
<accession>A0A2M6W6K5</accession>
<evidence type="ECO:0000256" key="14">
    <source>
        <dbReference type="ARBA" id="ARBA00023295"/>
    </source>
</evidence>
<dbReference type="FunFam" id="1.10.8.50:FF:000003">
    <property type="entry name" value="Formamidopyrimidine-DNA glycosylase"/>
    <property type="match status" value="1"/>
</dbReference>
<dbReference type="GO" id="GO:0008270">
    <property type="term" value="F:zinc ion binding"/>
    <property type="evidence" value="ECO:0007669"/>
    <property type="project" value="UniProtKB-KW"/>
</dbReference>
<dbReference type="PANTHER" id="PTHR22993:SF9">
    <property type="entry name" value="FORMAMIDOPYRIMIDINE-DNA GLYCOSYLASE"/>
    <property type="match status" value="1"/>
</dbReference>
<evidence type="ECO:0000259" key="18">
    <source>
        <dbReference type="PROSITE" id="PS51068"/>
    </source>
</evidence>
<dbReference type="InterPro" id="IPR020629">
    <property type="entry name" value="FPG_Glyclase"/>
</dbReference>
<dbReference type="InterPro" id="IPR000214">
    <property type="entry name" value="Znf_DNA_glyclase/AP_lyase"/>
</dbReference>
<evidence type="ECO:0000256" key="2">
    <source>
        <dbReference type="ARBA" id="ARBA00001947"/>
    </source>
</evidence>
<comment type="catalytic activity">
    <reaction evidence="15">
        <text>2'-deoxyribonucleotide-(2'-deoxyribose 5'-phosphate)-2'-deoxyribonucleotide-DNA = a 3'-end 2'-deoxyribonucleotide-(2,3-dehydro-2,3-deoxyribose 5'-phosphate)-DNA + a 5'-end 5'-phospho-2'-deoxyribonucleoside-DNA + H(+)</text>
        <dbReference type="Rhea" id="RHEA:66592"/>
        <dbReference type="Rhea" id="RHEA-COMP:13180"/>
        <dbReference type="Rhea" id="RHEA-COMP:16897"/>
        <dbReference type="Rhea" id="RHEA-COMP:17067"/>
        <dbReference type="ChEBI" id="CHEBI:15378"/>
        <dbReference type="ChEBI" id="CHEBI:136412"/>
        <dbReference type="ChEBI" id="CHEBI:157695"/>
        <dbReference type="ChEBI" id="CHEBI:167181"/>
        <dbReference type="EC" id="4.2.99.18"/>
    </reaction>
</comment>
<evidence type="ECO:0000256" key="9">
    <source>
        <dbReference type="ARBA" id="ARBA00022833"/>
    </source>
</evidence>
<dbReference type="EMBL" id="PFBV01000003">
    <property type="protein sequence ID" value="PIT88406.1"/>
    <property type="molecule type" value="Genomic_DNA"/>
</dbReference>
<evidence type="ECO:0000256" key="10">
    <source>
        <dbReference type="ARBA" id="ARBA00023125"/>
    </source>
</evidence>
<dbReference type="GO" id="GO:0140078">
    <property type="term" value="F:class I DNA-(apurinic or apyrimidinic site) endonuclease activity"/>
    <property type="evidence" value="ECO:0007669"/>
    <property type="project" value="UniProtKB-EC"/>
</dbReference>
<keyword evidence="10" id="KW-0238">DNA-binding</keyword>
<evidence type="ECO:0000313" key="19">
    <source>
        <dbReference type="EMBL" id="PIT88406.1"/>
    </source>
</evidence>
<dbReference type="Pfam" id="PF06831">
    <property type="entry name" value="H2TH"/>
    <property type="match status" value="1"/>
</dbReference>
<dbReference type="GO" id="GO:0006284">
    <property type="term" value="P:base-excision repair"/>
    <property type="evidence" value="ECO:0007669"/>
    <property type="project" value="InterPro"/>
</dbReference>
<dbReference type="Pfam" id="PF01149">
    <property type="entry name" value="Fapy_DNA_glyco"/>
    <property type="match status" value="1"/>
</dbReference>
<dbReference type="SMART" id="SM00898">
    <property type="entry name" value="Fapy_DNA_glyco"/>
    <property type="match status" value="1"/>
</dbReference>
<evidence type="ECO:0000256" key="6">
    <source>
        <dbReference type="ARBA" id="ARBA00022763"/>
    </source>
</evidence>
<dbReference type="PANTHER" id="PTHR22993">
    <property type="entry name" value="FORMAMIDOPYRIMIDINE-DNA GLYCOSYLASE"/>
    <property type="match status" value="1"/>
</dbReference>
<name>A0A2M6W6K5_9BACT</name>
<keyword evidence="14" id="KW-0326">Glycosidase</keyword>
<organism evidence="19 20">
    <name type="scientific">Candidatus Magasanikbacteria bacterium CG10_big_fil_rev_8_21_14_0_10_36_32</name>
    <dbReference type="NCBI Taxonomy" id="1974646"/>
    <lineage>
        <taxon>Bacteria</taxon>
        <taxon>Candidatus Magasanikiibacteriota</taxon>
    </lineage>
</organism>
<dbReference type="GO" id="GO:0003684">
    <property type="term" value="F:damaged DNA binding"/>
    <property type="evidence" value="ECO:0007669"/>
    <property type="project" value="InterPro"/>
</dbReference>
<proteinExistence type="inferred from homology"/>
<keyword evidence="5" id="KW-0479">Metal-binding</keyword>
<feature type="domain" description="FPG-type" evidence="17">
    <location>
        <begin position="236"/>
        <end position="270"/>
    </location>
</feature>
<evidence type="ECO:0000256" key="7">
    <source>
        <dbReference type="ARBA" id="ARBA00022771"/>
    </source>
</evidence>
<dbReference type="SMART" id="SM01232">
    <property type="entry name" value="H2TH"/>
    <property type="match status" value="1"/>
</dbReference>
<reference evidence="20" key="1">
    <citation type="submission" date="2017-09" db="EMBL/GenBank/DDBJ databases">
        <title>Depth-based differentiation of microbial function through sediment-hosted aquifers and enrichment of novel symbionts in the deep terrestrial subsurface.</title>
        <authorList>
            <person name="Probst A.J."/>
            <person name="Ladd B."/>
            <person name="Jarett J.K."/>
            <person name="Geller-Mcgrath D.E."/>
            <person name="Sieber C.M.K."/>
            <person name="Emerson J.B."/>
            <person name="Anantharaman K."/>
            <person name="Thomas B.C."/>
            <person name="Malmstrom R."/>
            <person name="Stieglmeier M."/>
            <person name="Klingl A."/>
            <person name="Woyke T."/>
            <person name="Ryan C.M."/>
            <person name="Banfield J.F."/>
        </authorList>
    </citation>
    <scope>NUCLEOTIDE SEQUENCE [LARGE SCALE GENOMIC DNA]</scope>
</reference>
<dbReference type="SUPFAM" id="SSF57716">
    <property type="entry name" value="Glucocorticoid receptor-like (DNA-binding domain)"/>
    <property type="match status" value="1"/>
</dbReference>
<dbReference type="PROSITE" id="PS51068">
    <property type="entry name" value="FPG_CAT"/>
    <property type="match status" value="1"/>
</dbReference>
<keyword evidence="12" id="KW-0456">Lyase</keyword>
<comment type="cofactor">
    <cofactor evidence="2">
        <name>Zn(2+)</name>
        <dbReference type="ChEBI" id="CHEBI:29105"/>
    </cofactor>
</comment>
<dbReference type="SUPFAM" id="SSF81624">
    <property type="entry name" value="N-terminal domain of MutM-like DNA repair proteins"/>
    <property type="match status" value="1"/>
</dbReference>
<dbReference type="PROSITE" id="PS01242">
    <property type="entry name" value="ZF_FPG_1"/>
    <property type="match status" value="1"/>
</dbReference>
<evidence type="ECO:0000256" key="8">
    <source>
        <dbReference type="ARBA" id="ARBA00022801"/>
    </source>
</evidence>
<dbReference type="Gene3D" id="1.10.8.50">
    <property type="match status" value="1"/>
</dbReference>
<dbReference type="InterPro" id="IPR012319">
    <property type="entry name" value="FPG_cat"/>
</dbReference>
<dbReference type="NCBIfam" id="TIGR00577">
    <property type="entry name" value="fpg"/>
    <property type="match status" value="1"/>
</dbReference>
<gene>
    <name evidence="19" type="ORF">COU29_01295</name>
</gene>
<evidence type="ECO:0000256" key="11">
    <source>
        <dbReference type="ARBA" id="ARBA00023204"/>
    </source>
</evidence>
<keyword evidence="11" id="KW-0234">DNA repair</keyword>
<evidence type="ECO:0000256" key="12">
    <source>
        <dbReference type="ARBA" id="ARBA00023239"/>
    </source>
</evidence>
<dbReference type="Pfam" id="PF06827">
    <property type="entry name" value="zf-FPG_IleRS"/>
    <property type="match status" value="1"/>
</dbReference>
<dbReference type="PROSITE" id="PS51066">
    <property type="entry name" value="ZF_FPG_2"/>
    <property type="match status" value="1"/>
</dbReference>
<dbReference type="Gene3D" id="3.20.190.10">
    <property type="entry name" value="MutM-like, N-terminal"/>
    <property type="match status" value="1"/>
</dbReference>
<dbReference type="CDD" id="cd08966">
    <property type="entry name" value="EcFpg-like_N"/>
    <property type="match status" value="1"/>
</dbReference>
<evidence type="ECO:0000256" key="4">
    <source>
        <dbReference type="ARBA" id="ARBA00011245"/>
    </source>
</evidence>
<evidence type="ECO:0000256" key="13">
    <source>
        <dbReference type="ARBA" id="ARBA00023268"/>
    </source>
</evidence>
<comment type="similarity">
    <text evidence="3">Belongs to the FPG family.</text>
</comment>